<dbReference type="InterPro" id="IPR027995">
    <property type="entry name" value="Galactosyl_T_N"/>
</dbReference>
<evidence type="ECO:0000259" key="2">
    <source>
        <dbReference type="Pfam" id="PF13733"/>
    </source>
</evidence>
<keyword evidence="1" id="KW-0479">Metal-binding</keyword>
<dbReference type="EC" id="2.4.1.-" evidence="1"/>
<keyword evidence="1" id="KW-0328">Glycosyltransferase</keyword>
<keyword evidence="1" id="KW-0735">Signal-anchor</keyword>
<dbReference type="InterPro" id="IPR029044">
    <property type="entry name" value="Nucleotide-diphossugar_trans"/>
</dbReference>
<sequence length="331" mass="38327">MWKHKRRNVWKNFLCYGLVFSCFVFVINLFITSRPANPPSYVELKREDMLQNLVEETSKNLTSYAYEECEYRSVVLESAVLSPSAEAGFSLGRGLRDGGVYAPSECRPKYSVAVIVPYRDSVSRLYKFLMFMHSFLHHQQLHYRLYIVEQMDTEPLNRARLLNIGAAAAIEHGFPCLILHDLNLLPVRPANLYACTKLPRLMSHYVKYRLPYTVISTNSIIAITSKQFKTINGLSNKNDDWIEGLDSRLEAHELKMCQFEPEVSKYYNIEYDESDWITSLNQERQSTTKQNTDDDGISTNKYTKVSTVLHPQFTHIMVDLAVRSYINLNYA</sequence>
<keyword evidence="1" id="KW-0808">Transferase</keyword>
<comment type="cofactor">
    <cofactor evidence="1">
        <name>Mn(2+)</name>
        <dbReference type="ChEBI" id="CHEBI:29035"/>
    </cofactor>
</comment>
<keyword evidence="1" id="KW-0472">Membrane</keyword>
<comment type="pathway">
    <text evidence="1">Protein modification; protein glycosylation.</text>
</comment>
<dbReference type="SUPFAM" id="SSF53448">
    <property type="entry name" value="Nucleotide-diphospho-sugar transferases"/>
    <property type="match status" value="1"/>
</dbReference>
<evidence type="ECO:0000256" key="1">
    <source>
        <dbReference type="RuleBase" id="RU368121"/>
    </source>
</evidence>
<evidence type="ECO:0000313" key="3">
    <source>
        <dbReference type="EMBL" id="KAG7302035.1"/>
    </source>
</evidence>
<protein>
    <recommendedName>
        <fullName evidence="1">Beta-1,4-N-acetylgalactosaminyltransferase</fullName>
        <ecNumber evidence="1">2.4.1.-</ecNumber>
    </recommendedName>
    <alternativeName>
        <fullName evidence="1">Beta-4-GalNAcT</fullName>
    </alternativeName>
</protein>
<keyword evidence="1" id="KW-0464">Manganese</keyword>
<keyword evidence="1" id="KW-0812">Transmembrane</keyword>
<keyword evidence="1" id="KW-0325">Glycoprotein</keyword>
<comment type="similarity">
    <text evidence="1">Belongs to the glycosyltransferase 7 family.</text>
</comment>
<dbReference type="PRINTS" id="PR02050">
    <property type="entry name" value="B14GALTRFASE"/>
</dbReference>
<dbReference type="Pfam" id="PF13733">
    <property type="entry name" value="Glyco_transf_7N"/>
    <property type="match status" value="1"/>
</dbReference>
<keyword evidence="4" id="KW-1185">Reference proteome</keyword>
<comment type="function">
    <text evidence="1">Catalyzes the transfer of galactose onto proteins or lipids.</text>
</comment>
<keyword evidence="1" id="KW-1133">Transmembrane helix</keyword>
<dbReference type="Gene3D" id="3.90.550.10">
    <property type="entry name" value="Spore Coat Polysaccharide Biosynthesis Protein SpsA, Chain A"/>
    <property type="match status" value="1"/>
</dbReference>
<dbReference type="InterPro" id="IPR003859">
    <property type="entry name" value="Galactosyl_T"/>
</dbReference>
<reference evidence="3 4" key="1">
    <citation type="submission" date="2021-06" db="EMBL/GenBank/DDBJ databases">
        <title>A haploid diamondback moth (Plutella xylostella L.) genome assembly resolves 31 chromosomes and identifies a diamide resistance mutation.</title>
        <authorList>
            <person name="Ward C.M."/>
            <person name="Perry K.D."/>
            <person name="Baker G."/>
            <person name="Powis K."/>
            <person name="Heckel D.G."/>
            <person name="Baxter S.W."/>
        </authorList>
    </citation>
    <scope>NUCLEOTIDE SEQUENCE [LARGE SCALE GENOMIC DNA]</scope>
    <source>
        <strain evidence="3 4">LV</strain>
        <tissue evidence="3">Single pupa</tissue>
    </source>
</reference>
<feature type="transmembrane region" description="Helical" evidence="1">
    <location>
        <begin position="12"/>
        <end position="31"/>
    </location>
</feature>
<organism evidence="3 4">
    <name type="scientific">Plutella xylostella</name>
    <name type="common">Diamondback moth</name>
    <name type="synonym">Plutella maculipennis</name>
    <dbReference type="NCBI Taxonomy" id="51655"/>
    <lineage>
        <taxon>Eukaryota</taxon>
        <taxon>Metazoa</taxon>
        <taxon>Ecdysozoa</taxon>
        <taxon>Arthropoda</taxon>
        <taxon>Hexapoda</taxon>
        <taxon>Insecta</taxon>
        <taxon>Pterygota</taxon>
        <taxon>Neoptera</taxon>
        <taxon>Endopterygota</taxon>
        <taxon>Lepidoptera</taxon>
        <taxon>Glossata</taxon>
        <taxon>Ditrysia</taxon>
        <taxon>Yponomeutoidea</taxon>
        <taxon>Plutellidae</taxon>
        <taxon>Plutella</taxon>
    </lineage>
</organism>
<gene>
    <name evidence="3" type="ORF">JYU34_013490</name>
</gene>
<dbReference type="PROSITE" id="PS51257">
    <property type="entry name" value="PROKAR_LIPOPROTEIN"/>
    <property type="match status" value="1"/>
</dbReference>
<evidence type="ECO:0000313" key="4">
    <source>
        <dbReference type="Proteomes" id="UP000823941"/>
    </source>
</evidence>
<comment type="subcellular location">
    <subcellularLocation>
        <location evidence="1">Membrane</location>
        <topology evidence="1">Single-pass type II membrane protein</topology>
    </subcellularLocation>
</comment>
<dbReference type="PANTHER" id="PTHR19300">
    <property type="entry name" value="BETA-1,4-GALACTOSYLTRANSFERASE"/>
    <property type="match status" value="1"/>
</dbReference>
<dbReference type="PANTHER" id="PTHR19300:SF48">
    <property type="entry name" value="BETA-1,4-N-ACETYLGALACTOSAMINYLTRANSFERASE"/>
    <property type="match status" value="1"/>
</dbReference>
<proteinExistence type="inferred from homology"/>
<name>A0ABQ7Q9X2_PLUXY</name>
<dbReference type="EMBL" id="JAHIBW010000018">
    <property type="protein sequence ID" value="KAG7302035.1"/>
    <property type="molecule type" value="Genomic_DNA"/>
</dbReference>
<accession>A0ABQ7Q9X2</accession>
<comment type="caution">
    <text evidence="3">The sequence shown here is derived from an EMBL/GenBank/DDBJ whole genome shotgun (WGS) entry which is preliminary data.</text>
</comment>
<dbReference type="Proteomes" id="UP000823941">
    <property type="component" value="Chromosome 18"/>
</dbReference>
<feature type="domain" description="Galactosyltransferase N-terminal" evidence="2">
    <location>
        <begin position="94"/>
        <end position="196"/>
    </location>
</feature>